<accession>A0A364NV03</accession>
<evidence type="ECO:0000313" key="1">
    <source>
        <dbReference type="EMBL" id="RAU20727.1"/>
    </source>
</evidence>
<sequence length="67" mass="7239">MIWQKAKSAMAAVEDSIADLRWAGLGIRGLPPNCGRVIWGMGHMETISGPSVGIKIAMYGWLEPSPQ</sequence>
<name>A0A364NV03_9PROT</name>
<gene>
    <name evidence="1" type="ORF">CU669_16695</name>
</gene>
<protein>
    <submittedName>
        <fullName evidence="1">Uncharacterized protein</fullName>
    </submittedName>
</protein>
<evidence type="ECO:0000313" key="2">
    <source>
        <dbReference type="Proteomes" id="UP000251075"/>
    </source>
</evidence>
<proteinExistence type="predicted"/>
<keyword evidence="2" id="KW-1185">Reference proteome</keyword>
<organism evidence="1 2">
    <name type="scientific">Paramagnetospirillum kuznetsovii</name>
    <dbReference type="NCBI Taxonomy" id="2053833"/>
    <lineage>
        <taxon>Bacteria</taxon>
        <taxon>Pseudomonadati</taxon>
        <taxon>Pseudomonadota</taxon>
        <taxon>Alphaproteobacteria</taxon>
        <taxon>Rhodospirillales</taxon>
        <taxon>Magnetospirillaceae</taxon>
        <taxon>Paramagnetospirillum</taxon>
    </lineage>
</organism>
<dbReference type="AlphaFoldDB" id="A0A364NV03"/>
<dbReference type="EMBL" id="PGTO01000017">
    <property type="protein sequence ID" value="RAU20727.1"/>
    <property type="molecule type" value="Genomic_DNA"/>
</dbReference>
<reference evidence="1 2" key="1">
    <citation type="submission" date="2017-11" db="EMBL/GenBank/DDBJ databases">
        <title>Draft genome sequence of magnetotactic bacterium Magnetospirillum kuznetsovii LBB-42.</title>
        <authorList>
            <person name="Grouzdev D.S."/>
            <person name="Rysina M.S."/>
            <person name="Baslerov R.V."/>
            <person name="Koziaeva V."/>
        </authorList>
    </citation>
    <scope>NUCLEOTIDE SEQUENCE [LARGE SCALE GENOMIC DNA]</scope>
    <source>
        <strain evidence="1 2">LBB-42</strain>
    </source>
</reference>
<dbReference type="Proteomes" id="UP000251075">
    <property type="component" value="Unassembled WGS sequence"/>
</dbReference>
<comment type="caution">
    <text evidence="1">The sequence shown here is derived from an EMBL/GenBank/DDBJ whole genome shotgun (WGS) entry which is preliminary data.</text>
</comment>